<dbReference type="PANTHER" id="PTHR39640">
    <property type="entry name" value="VNG6129C"/>
    <property type="match status" value="1"/>
</dbReference>
<gene>
    <name evidence="1" type="ORF">COB67_10890</name>
</gene>
<dbReference type="EMBL" id="NVSR01000115">
    <property type="protein sequence ID" value="PCI25242.1"/>
    <property type="molecule type" value="Genomic_DNA"/>
</dbReference>
<sequence>MLTGPLLITTFRKGRAYPNQLKNNPDSQASAENLINLFQESIERKRFELDADIKGFSNEAANPKVIQGMAKILFQRCDFDHTGAESPPELRAKVFSEAAAYWKSTESASQSSNNHKQKILARLGYTSPEILEHTDSWLFGDILSNQRLISFKELSPENLIHRFNIEQVQGLLLNTVELELTIQRQQDSSFRQVMQMLKFFRLMYQVKKIDDQGMTLQIDGPSSVLENSRSYSLEIAQFFPAILLLKAPWSLSADLKITGRPRRFTLEIEHLNKYKTYYTERGVWAHEKILQLIDRFNKKYEGSLHASTEAEIINLKQNRYLLPDLKVKPLQEGPTIMLEWIRYLSESKISWLLEIYPELPPNYIFAIRGKRSKLKHLLSTMGDRLLLFSSELTATAVKKKMDETFTKKKS</sequence>
<protein>
    <recommendedName>
        <fullName evidence="3">DUF790 family protein</fullName>
    </recommendedName>
</protein>
<evidence type="ECO:0000313" key="2">
    <source>
        <dbReference type="Proteomes" id="UP000218113"/>
    </source>
</evidence>
<comment type="caution">
    <text evidence="1">The sequence shown here is derived from an EMBL/GenBank/DDBJ whole genome shotgun (WGS) entry which is preliminary data.</text>
</comment>
<name>A0A2A4SVJ3_9DELT</name>
<evidence type="ECO:0000313" key="1">
    <source>
        <dbReference type="EMBL" id="PCI25242.1"/>
    </source>
</evidence>
<dbReference type="Pfam" id="PF05626">
    <property type="entry name" value="DUF790"/>
    <property type="match status" value="1"/>
</dbReference>
<dbReference type="InterPro" id="IPR008508">
    <property type="entry name" value="Bax1"/>
</dbReference>
<dbReference type="Proteomes" id="UP000218113">
    <property type="component" value="Unassembled WGS sequence"/>
</dbReference>
<organism evidence="1 2">
    <name type="scientific">SAR324 cluster bacterium</name>
    <dbReference type="NCBI Taxonomy" id="2024889"/>
    <lineage>
        <taxon>Bacteria</taxon>
        <taxon>Deltaproteobacteria</taxon>
        <taxon>SAR324 cluster</taxon>
    </lineage>
</organism>
<dbReference type="AlphaFoldDB" id="A0A2A4SVJ3"/>
<accession>A0A2A4SVJ3</accession>
<reference evidence="2" key="1">
    <citation type="submission" date="2017-08" db="EMBL/GenBank/DDBJ databases">
        <title>A dynamic microbial community with high functional redundancy inhabits the cold, oxic subseafloor aquifer.</title>
        <authorList>
            <person name="Tully B.J."/>
            <person name="Wheat C.G."/>
            <person name="Glazer B.T."/>
            <person name="Huber J.A."/>
        </authorList>
    </citation>
    <scope>NUCLEOTIDE SEQUENCE [LARGE SCALE GENOMIC DNA]</scope>
</reference>
<evidence type="ECO:0008006" key="3">
    <source>
        <dbReference type="Google" id="ProtNLM"/>
    </source>
</evidence>
<dbReference type="PANTHER" id="PTHR39640:SF1">
    <property type="entry name" value="DUF790 FAMILY PROTEIN"/>
    <property type="match status" value="1"/>
</dbReference>
<proteinExistence type="predicted"/>